<dbReference type="CDD" id="cd07043">
    <property type="entry name" value="STAS_anti-anti-sigma_factors"/>
    <property type="match status" value="1"/>
</dbReference>
<dbReference type="InterPro" id="IPR002645">
    <property type="entry name" value="STAS_dom"/>
</dbReference>
<protein>
    <submittedName>
        <fullName evidence="2">STAS domain-containing protein</fullName>
    </submittedName>
</protein>
<evidence type="ECO:0000313" key="2">
    <source>
        <dbReference type="EMBL" id="MFC5057048.1"/>
    </source>
</evidence>
<dbReference type="EMBL" id="JBHSJB010000025">
    <property type="protein sequence ID" value="MFC5057048.1"/>
    <property type="molecule type" value="Genomic_DNA"/>
</dbReference>
<dbReference type="Pfam" id="PF13466">
    <property type="entry name" value="STAS_2"/>
    <property type="match status" value="1"/>
</dbReference>
<proteinExistence type="predicted"/>
<name>A0ABV9Y658_9PSEU</name>
<reference evidence="3" key="1">
    <citation type="journal article" date="2019" name="Int. J. Syst. Evol. Microbiol.">
        <title>The Global Catalogue of Microorganisms (GCM) 10K type strain sequencing project: providing services to taxonomists for standard genome sequencing and annotation.</title>
        <authorList>
            <consortium name="The Broad Institute Genomics Platform"/>
            <consortium name="The Broad Institute Genome Sequencing Center for Infectious Disease"/>
            <person name="Wu L."/>
            <person name="Ma J."/>
        </authorList>
    </citation>
    <scope>NUCLEOTIDE SEQUENCE [LARGE SCALE GENOMIC DNA]</scope>
    <source>
        <strain evidence="3">KCTC 12848</strain>
    </source>
</reference>
<organism evidence="2 3">
    <name type="scientific">Saccharothrix xinjiangensis</name>
    <dbReference type="NCBI Taxonomy" id="204798"/>
    <lineage>
        <taxon>Bacteria</taxon>
        <taxon>Bacillati</taxon>
        <taxon>Actinomycetota</taxon>
        <taxon>Actinomycetes</taxon>
        <taxon>Pseudonocardiales</taxon>
        <taxon>Pseudonocardiaceae</taxon>
        <taxon>Saccharothrix</taxon>
    </lineage>
</organism>
<dbReference type="SUPFAM" id="SSF52091">
    <property type="entry name" value="SpoIIaa-like"/>
    <property type="match status" value="1"/>
</dbReference>
<dbReference type="Proteomes" id="UP001595833">
    <property type="component" value="Unassembled WGS sequence"/>
</dbReference>
<feature type="domain" description="STAS" evidence="1">
    <location>
        <begin position="6"/>
        <end position="81"/>
    </location>
</feature>
<evidence type="ECO:0000259" key="1">
    <source>
        <dbReference type="PROSITE" id="PS50801"/>
    </source>
</evidence>
<dbReference type="PROSITE" id="PS50801">
    <property type="entry name" value="STAS"/>
    <property type="match status" value="1"/>
</dbReference>
<sequence>MTAELALVPSRTPDGAPLLTASGEIDLSNVGGFADAVAAGVARGRPLTVDLTAVEYLDSAALNVLFDHADHIRVVAARMLLPLLRVCGLTELVEVEQAAT</sequence>
<evidence type="ECO:0000313" key="3">
    <source>
        <dbReference type="Proteomes" id="UP001595833"/>
    </source>
</evidence>
<dbReference type="InterPro" id="IPR036513">
    <property type="entry name" value="STAS_dom_sf"/>
</dbReference>
<gene>
    <name evidence="2" type="ORF">ACFPFM_25290</name>
</gene>
<dbReference type="RefSeq" id="WP_344039050.1">
    <property type="nucleotide sequence ID" value="NZ_BAAAKE010000014.1"/>
</dbReference>
<comment type="caution">
    <text evidence="2">The sequence shown here is derived from an EMBL/GenBank/DDBJ whole genome shotgun (WGS) entry which is preliminary data.</text>
</comment>
<keyword evidence="3" id="KW-1185">Reference proteome</keyword>
<accession>A0ABV9Y658</accession>
<dbReference type="InterPro" id="IPR058548">
    <property type="entry name" value="MlaB-like_STAS"/>
</dbReference>
<dbReference type="Gene3D" id="3.30.750.24">
    <property type="entry name" value="STAS domain"/>
    <property type="match status" value="1"/>
</dbReference>